<evidence type="ECO:0000256" key="1">
    <source>
        <dbReference type="SAM" id="SignalP"/>
    </source>
</evidence>
<name>A0A821Q793_9NEOP</name>
<protein>
    <submittedName>
        <fullName evidence="2">Uncharacterized protein</fullName>
    </submittedName>
</protein>
<reference evidence="2" key="1">
    <citation type="submission" date="2021-02" db="EMBL/GenBank/DDBJ databases">
        <authorList>
            <person name="Steward A R."/>
        </authorList>
    </citation>
    <scope>NUCLEOTIDE SEQUENCE</scope>
</reference>
<dbReference type="Proteomes" id="UP000663880">
    <property type="component" value="Unassembled WGS sequence"/>
</dbReference>
<sequence>MLTMTIIVQLLSLTSQARLTTQQVYIVRDPTELTYATQKDESLVPSGIRKVNGLSTHVAFDNFDRFVDTATGKDTLHDTVGIIRPQAHEQKIPVK</sequence>
<dbReference type="AlphaFoldDB" id="A0A821Q793"/>
<evidence type="ECO:0000313" key="2">
    <source>
        <dbReference type="EMBL" id="CAF4820665.1"/>
    </source>
</evidence>
<gene>
    <name evidence="2" type="ORF">PMACD_LOCUS4581</name>
</gene>
<dbReference type="OrthoDB" id="8060926at2759"/>
<keyword evidence="1" id="KW-0732">Signal</keyword>
<comment type="caution">
    <text evidence="2">The sequence shown here is derived from an EMBL/GenBank/DDBJ whole genome shotgun (WGS) entry which is preliminary data.</text>
</comment>
<organism evidence="2 3">
    <name type="scientific">Pieris macdunnoughi</name>
    <dbReference type="NCBI Taxonomy" id="345717"/>
    <lineage>
        <taxon>Eukaryota</taxon>
        <taxon>Metazoa</taxon>
        <taxon>Ecdysozoa</taxon>
        <taxon>Arthropoda</taxon>
        <taxon>Hexapoda</taxon>
        <taxon>Insecta</taxon>
        <taxon>Pterygota</taxon>
        <taxon>Neoptera</taxon>
        <taxon>Endopterygota</taxon>
        <taxon>Lepidoptera</taxon>
        <taxon>Glossata</taxon>
        <taxon>Ditrysia</taxon>
        <taxon>Papilionoidea</taxon>
        <taxon>Pieridae</taxon>
        <taxon>Pierinae</taxon>
        <taxon>Pieris</taxon>
    </lineage>
</organism>
<feature type="signal peptide" evidence="1">
    <location>
        <begin position="1"/>
        <end position="16"/>
    </location>
</feature>
<feature type="chain" id="PRO_5032618911" evidence="1">
    <location>
        <begin position="17"/>
        <end position="95"/>
    </location>
</feature>
<evidence type="ECO:0000313" key="3">
    <source>
        <dbReference type="Proteomes" id="UP000663880"/>
    </source>
</evidence>
<dbReference type="EMBL" id="CAJOBZ010000008">
    <property type="protein sequence ID" value="CAF4820665.1"/>
    <property type="molecule type" value="Genomic_DNA"/>
</dbReference>
<keyword evidence="3" id="KW-1185">Reference proteome</keyword>
<proteinExistence type="predicted"/>
<accession>A0A821Q793</accession>